<feature type="compositionally biased region" description="Low complexity" evidence="2">
    <location>
        <begin position="86"/>
        <end position="118"/>
    </location>
</feature>
<feature type="compositionally biased region" description="Low complexity" evidence="2">
    <location>
        <begin position="163"/>
        <end position="189"/>
    </location>
</feature>
<feature type="region of interest" description="Disordered" evidence="2">
    <location>
        <begin position="230"/>
        <end position="271"/>
    </location>
</feature>
<feature type="region of interest" description="Disordered" evidence="2">
    <location>
        <begin position="1"/>
        <end position="32"/>
    </location>
</feature>
<dbReference type="Pfam" id="PF25889">
    <property type="entry name" value="WHD_Fungal_DR"/>
    <property type="match status" value="1"/>
</dbReference>
<evidence type="ECO:0000313" key="6">
    <source>
        <dbReference type="Proteomes" id="UP001370758"/>
    </source>
</evidence>
<dbReference type="SMART" id="SM00315">
    <property type="entry name" value="RGS"/>
    <property type="match status" value="1"/>
</dbReference>
<keyword evidence="6" id="KW-1185">Reference proteome</keyword>
<organism evidence="5 6">
    <name type="scientific">Arthrobotrys musiformis</name>
    <dbReference type="NCBI Taxonomy" id="47236"/>
    <lineage>
        <taxon>Eukaryota</taxon>
        <taxon>Fungi</taxon>
        <taxon>Dikarya</taxon>
        <taxon>Ascomycota</taxon>
        <taxon>Pezizomycotina</taxon>
        <taxon>Orbiliomycetes</taxon>
        <taxon>Orbiliales</taxon>
        <taxon>Orbiliaceae</taxon>
        <taxon>Arthrobotrys</taxon>
    </lineage>
</organism>
<evidence type="ECO:0000259" key="3">
    <source>
        <dbReference type="PROSITE" id="PS50132"/>
    </source>
</evidence>
<dbReference type="Proteomes" id="UP001370758">
    <property type="component" value="Unassembled WGS sequence"/>
</dbReference>
<gene>
    <name evidence="5" type="ORF">TWF481_005483</name>
</gene>
<keyword evidence="1" id="KW-0734">Signal transduction inhibitor</keyword>
<reference evidence="5 6" key="1">
    <citation type="submission" date="2023-08" db="EMBL/GenBank/DDBJ databases">
        <authorList>
            <person name="Palmer J.M."/>
        </authorList>
    </citation>
    <scope>NUCLEOTIDE SEQUENCE [LARGE SCALE GENOMIC DNA]</scope>
    <source>
        <strain evidence="5 6">TWF481</strain>
    </source>
</reference>
<feature type="region of interest" description="Disordered" evidence="2">
    <location>
        <begin position="291"/>
        <end position="331"/>
    </location>
</feature>
<feature type="region of interest" description="Disordered" evidence="2">
    <location>
        <begin position="85"/>
        <end position="197"/>
    </location>
</feature>
<dbReference type="Pfam" id="PF00615">
    <property type="entry name" value="RGS"/>
    <property type="match status" value="1"/>
</dbReference>
<dbReference type="PROSITE" id="PS50186">
    <property type="entry name" value="DEP"/>
    <property type="match status" value="1"/>
</dbReference>
<dbReference type="InterPro" id="IPR036390">
    <property type="entry name" value="WH_DNA-bd_sf"/>
</dbReference>
<dbReference type="SUPFAM" id="SSF46785">
    <property type="entry name" value="Winged helix' DNA-binding domain"/>
    <property type="match status" value="2"/>
</dbReference>
<dbReference type="SUPFAM" id="SSF48097">
    <property type="entry name" value="Regulator of G-protein signaling, RGS"/>
    <property type="match status" value="1"/>
</dbReference>
<evidence type="ECO:0000256" key="2">
    <source>
        <dbReference type="SAM" id="MobiDB-lite"/>
    </source>
</evidence>
<evidence type="ECO:0000313" key="5">
    <source>
        <dbReference type="EMBL" id="KAK6507030.1"/>
    </source>
</evidence>
<feature type="compositionally biased region" description="Polar residues" evidence="2">
    <location>
        <begin position="293"/>
        <end position="311"/>
    </location>
</feature>
<accession>A0AAV9WDU7</accession>
<dbReference type="InterPro" id="IPR000591">
    <property type="entry name" value="DEP_dom"/>
</dbReference>
<feature type="compositionally biased region" description="Polar residues" evidence="2">
    <location>
        <begin position="245"/>
        <end position="271"/>
    </location>
</feature>
<feature type="compositionally biased region" description="Basic and acidic residues" evidence="2">
    <location>
        <begin position="729"/>
        <end position="739"/>
    </location>
</feature>
<dbReference type="EMBL" id="JAVHJL010000003">
    <property type="protein sequence ID" value="KAK6507030.1"/>
    <property type="molecule type" value="Genomic_DNA"/>
</dbReference>
<feature type="domain" description="RGS" evidence="3">
    <location>
        <begin position="743"/>
        <end position="880"/>
    </location>
</feature>
<evidence type="ECO:0000256" key="1">
    <source>
        <dbReference type="ARBA" id="ARBA00022700"/>
    </source>
</evidence>
<feature type="region of interest" description="Disordered" evidence="2">
    <location>
        <begin position="361"/>
        <end position="381"/>
    </location>
</feature>
<dbReference type="PRINTS" id="PR01301">
    <property type="entry name" value="RGSPROTEIN"/>
</dbReference>
<comment type="caution">
    <text evidence="5">The sequence shown here is derived from an EMBL/GenBank/DDBJ whole genome shotgun (WGS) entry which is preliminary data.</text>
</comment>
<name>A0AAV9WDU7_9PEZI</name>
<dbReference type="PANTHER" id="PTHR10845">
    <property type="entry name" value="REGULATOR OF G PROTEIN SIGNALING"/>
    <property type="match status" value="1"/>
</dbReference>
<dbReference type="Gene3D" id="1.10.10.10">
    <property type="entry name" value="Winged helix-like DNA-binding domain superfamily/Winged helix DNA-binding domain"/>
    <property type="match status" value="2"/>
</dbReference>
<evidence type="ECO:0000259" key="4">
    <source>
        <dbReference type="PROSITE" id="PS50186"/>
    </source>
</evidence>
<dbReference type="InterPro" id="IPR036305">
    <property type="entry name" value="RGS_sf"/>
</dbReference>
<feature type="compositionally biased region" description="Polar residues" evidence="2">
    <location>
        <begin position="119"/>
        <end position="150"/>
    </location>
</feature>
<evidence type="ECO:0008006" key="7">
    <source>
        <dbReference type="Google" id="ProtNLM"/>
    </source>
</evidence>
<dbReference type="Pfam" id="PF00610">
    <property type="entry name" value="DEP"/>
    <property type="match status" value="1"/>
</dbReference>
<dbReference type="InterPro" id="IPR016137">
    <property type="entry name" value="RGS"/>
</dbReference>
<feature type="region of interest" description="Disordered" evidence="2">
    <location>
        <begin position="709"/>
        <end position="739"/>
    </location>
</feature>
<dbReference type="PANTHER" id="PTHR10845:SF192">
    <property type="entry name" value="DOUBLE HIT, ISOFORM B"/>
    <property type="match status" value="1"/>
</dbReference>
<dbReference type="InterPro" id="IPR036388">
    <property type="entry name" value="WH-like_DNA-bd_sf"/>
</dbReference>
<dbReference type="InterPro" id="IPR058855">
    <property type="entry name" value="RGS1/SST2-like_Fungal-DR"/>
</dbReference>
<dbReference type="GO" id="GO:0009968">
    <property type="term" value="P:negative regulation of signal transduction"/>
    <property type="evidence" value="ECO:0007669"/>
    <property type="project" value="UniProtKB-KW"/>
</dbReference>
<dbReference type="SMART" id="SM00049">
    <property type="entry name" value="DEP"/>
    <property type="match status" value="2"/>
</dbReference>
<feature type="domain" description="DEP" evidence="4">
    <location>
        <begin position="607"/>
        <end position="693"/>
    </location>
</feature>
<sequence length="892" mass="96794">MPDTTVLPFPSGSCDSPSAAGGSSLATLPPPTDISLISNRNIIITKNNSNIRASGGIRIVDNSETGSNYNYSNSTGANIRRNSLPIITTSSSGGNNSAGGSTIPNPSNQNPTSPSSGTGTALSPSSFKSTPTESFPTSPITPIQESQEPSDCTILPTSGVIINSPRSSSLASSPSNNSNNHNYSTGKNNGFSKKDDHRPVPVAQVVPATAASTSYYSTLAQRQIKNLSNAVPSPSFTTIEGPCSVKQTDGSTNSSTKESASVGNTGHTNRASISISSVNPLLSLANLARAVSGSPTNPQNGSTTPLTSQTLGRKKTLSSRRKSDGSLLKSSSYDNLESLNQRFPAGLTLAEVLETTGNHSRAVATDPSRTNTPNMHQSSSRLLRMTQDDRPFTRVGDDAGFCTSKSFANSYRRQDFKDLFSTLMVSLPLTPHRLRFKTYSFTFTSDQAVNNLGSLKFSQSNRMPDPKDPSRIVTTTTTTTFSMAKEMARTVCQKFVAARFMEAVGEKTGTPFTSKNMLWQLTPKGIHVLERFCQRNGINSPHIMALLSSPLNTMRLVILERDAVTDKVSQDKSTTEIIFRRFAGSTPNIKQTVTASDSDSLSEYGDGNTGIKLAETRKVYDKVVKYSFTGKSGVDWLLDCCTTIEPVETHEIAGLFARFGLIQCVVEDKIYLQQEPKAKDFQPTKSAIYVITERGKRVAGWIDSERGSIEKRNGHANGDKSSQGSKSARGREAGENRETNTTRLSCIIHDPALRLLFREFLRETLCEENLTFWIDVNDFQLQFKNQTTLDNIRETLAYAYGIYNAFLAPGSPCELNIDHTLRQELASTMTRAVAKDQQGMLGSLREVATLFEKAQEQVFKLMASDSVPKFARTARYIEMSGDHGSDDGSAND</sequence>
<protein>
    <recommendedName>
        <fullName evidence="7">RGS domain-containing protein</fullName>
    </recommendedName>
</protein>
<proteinExistence type="predicted"/>
<dbReference type="CDD" id="cd08708">
    <property type="entry name" value="RGS_FLBA"/>
    <property type="match status" value="1"/>
</dbReference>
<dbReference type="Gene3D" id="1.10.167.10">
    <property type="entry name" value="Regulator of G-protein Signalling 4, domain 2"/>
    <property type="match status" value="1"/>
</dbReference>
<dbReference type="PROSITE" id="PS50132">
    <property type="entry name" value="RGS"/>
    <property type="match status" value="1"/>
</dbReference>
<dbReference type="InterPro" id="IPR044926">
    <property type="entry name" value="RGS_subdomain_2"/>
</dbReference>
<dbReference type="GO" id="GO:0035556">
    <property type="term" value="P:intracellular signal transduction"/>
    <property type="evidence" value="ECO:0007669"/>
    <property type="project" value="InterPro"/>
</dbReference>
<dbReference type="AlphaFoldDB" id="A0AAV9WDU7"/>
<feature type="compositionally biased region" description="Polar residues" evidence="2">
    <location>
        <begin position="367"/>
        <end position="381"/>
    </location>
</feature>
<dbReference type="CDD" id="cd04450">
    <property type="entry name" value="DEP_RGS7-like"/>
    <property type="match status" value="1"/>
</dbReference>